<dbReference type="EMBL" id="UGOL01000002">
    <property type="protein sequence ID" value="STY27814.1"/>
    <property type="molecule type" value="Genomic_DNA"/>
</dbReference>
<evidence type="ECO:0000313" key="1">
    <source>
        <dbReference type="EMBL" id="STY27814.1"/>
    </source>
</evidence>
<accession>A0A378LM48</accession>
<proteinExistence type="predicted"/>
<gene>
    <name evidence="1" type="primary">traA_4</name>
    <name evidence="1" type="ORF">NCTC12000_03229</name>
</gene>
<reference evidence="1 2" key="1">
    <citation type="submission" date="2018-06" db="EMBL/GenBank/DDBJ databases">
        <authorList>
            <consortium name="Pathogen Informatics"/>
            <person name="Doyle S."/>
        </authorList>
    </citation>
    <scope>NUCLEOTIDE SEQUENCE [LARGE SCALE GENOMIC DNA]</scope>
    <source>
        <strain evidence="1 2">NCTC12000</strain>
    </source>
</reference>
<dbReference type="Proteomes" id="UP000254631">
    <property type="component" value="Unassembled WGS sequence"/>
</dbReference>
<name>A0A378LM48_LEGPN</name>
<evidence type="ECO:0000313" key="2">
    <source>
        <dbReference type="Proteomes" id="UP000254631"/>
    </source>
</evidence>
<organism evidence="1 2">
    <name type="scientific">Legionella pneumophila</name>
    <dbReference type="NCBI Taxonomy" id="446"/>
    <lineage>
        <taxon>Bacteria</taxon>
        <taxon>Pseudomonadati</taxon>
        <taxon>Pseudomonadota</taxon>
        <taxon>Gammaproteobacteria</taxon>
        <taxon>Legionellales</taxon>
        <taxon>Legionellaceae</taxon>
        <taxon>Legionella</taxon>
    </lineage>
</organism>
<sequence length="76" mass="8978">MKRERLSFLRRLRPQPRTLIHEWQANITNTNLQDSVVLAFTRASVGYLNEQARLALKERQILGQEEITVQGFEKNR</sequence>
<dbReference type="RefSeq" id="WP_258864384.1">
    <property type="nucleotide sequence ID" value="NZ_UGOL01000002.1"/>
</dbReference>
<protein>
    <submittedName>
        <fullName evidence="1">Conjugal transfer protein TraA</fullName>
    </submittedName>
</protein>
<dbReference type="AlphaFoldDB" id="A0A378LM48"/>